<name>A0A0A8ZFW0_ARUDO</name>
<organism evidence="1">
    <name type="scientific">Arundo donax</name>
    <name type="common">Giant reed</name>
    <name type="synonym">Donax arundinaceus</name>
    <dbReference type="NCBI Taxonomy" id="35708"/>
    <lineage>
        <taxon>Eukaryota</taxon>
        <taxon>Viridiplantae</taxon>
        <taxon>Streptophyta</taxon>
        <taxon>Embryophyta</taxon>
        <taxon>Tracheophyta</taxon>
        <taxon>Spermatophyta</taxon>
        <taxon>Magnoliopsida</taxon>
        <taxon>Liliopsida</taxon>
        <taxon>Poales</taxon>
        <taxon>Poaceae</taxon>
        <taxon>PACMAD clade</taxon>
        <taxon>Arundinoideae</taxon>
        <taxon>Arundineae</taxon>
        <taxon>Arundo</taxon>
    </lineage>
</organism>
<accession>A0A0A8ZFW0</accession>
<dbReference type="EMBL" id="GBRH01264118">
    <property type="protein sequence ID" value="JAD33777.1"/>
    <property type="molecule type" value="Transcribed_RNA"/>
</dbReference>
<reference evidence="1" key="2">
    <citation type="journal article" date="2015" name="Data Brief">
        <title>Shoot transcriptome of the giant reed, Arundo donax.</title>
        <authorList>
            <person name="Barrero R.A."/>
            <person name="Guerrero F.D."/>
            <person name="Moolhuijzen P."/>
            <person name="Goolsby J.A."/>
            <person name="Tidwell J."/>
            <person name="Bellgard S.E."/>
            <person name="Bellgard M.I."/>
        </authorList>
    </citation>
    <scope>NUCLEOTIDE SEQUENCE</scope>
    <source>
        <tissue evidence="1">Shoot tissue taken approximately 20 cm above the soil surface</tissue>
    </source>
</reference>
<dbReference type="AlphaFoldDB" id="A0A0A8ZFW0"/>
<proteinExistence type="predicted"/>
<reference evidence="1" key="1">
    <citation type="submission" date="2014-09" db="EMBL/GenBank/DDBJ databases">
        <authorList>
            <person name="Magalhaes I.L.F."/>
            <person name="Oliveira U."/>
            <person name="Santos F.R."/>
            <person name="Vidigal T.H.D.A."/>
            <person name="Brescovit A.D."/>
            <person name="Santos A.J."/>
        </authorList>
    </citation>
    <scope>NUCLEOTIDE SEQUENCE</scope>
    <source>
        <tissue evidence="1">Shoot tissue taken approximately 20 cm above the soil surface</tissue>
    </source>
</reference>
<sequence length="28" mass="3178">MLKRMAFSVNPTRVPVMSNMITLSNIII</sequence>
<protein>
    <submittedName>
        <fullName evidence="1">Uncharacterized protein</fullName>
    </submittedName>
</protein>
<evidence type="ECO:0000313" key="1">
    <source>
        <dbReference type="EMBL" id="JAD33777.1"/>
    </source>
</evidence>